<dbReference type="PANTHER" id="PTHR44936:SF10">
    <property type="entry name" value="SENSOR PROTEIN RSTB"/>
    <property type="match status" value="1"/>
</dbReference>
<dbReference type="PANTHER" id="PTHR44936">
    <property type="entry name" value="SENSOR PROTEIN CREC"/>
    <property type="match status" value="1"/>
</dbReference>
<dbReference type="InterPro" id="IPR005467">
    <property type="entry name" value="His_kinase_dom"/>
</dbReference>
<dbReference type="Proteomes" id="UP001303946">
    <property type="component" value="Chromosome"/>
</dbReference>
<evidence type="ECO:0000256" key="8">
    <source>
        <dbReference type="ARBA" id="ARBA00022777"/>
    </source>
</evidence>
<dbReference type="InterPro" id="IPR036890">
    <property type="entry name" value="HATPase_C_sf"/>
</dbReference>
<dbReference type="RefSeq" id="WP_316703734.1">
    <property type="nucleotide sequence ID" value="NZ_CP136336.1"/>
</dbReference>
<protein>
    <recommendedName>
        <fullName evidence="3">histidine kinase</fullName>
        <ecNumber evidence="3">2.7.13.3</ecNumber>
    </recommendedName>
</protein>
<evidence type="ECO:0000313" key="14">
    <source>
        <dbReference type="EMBL" id="WOB10831.1"/>
    </source>
</evidence>
<evidence type="ECO:0000256" key="1">
    <source>
        <dbReference type="ARBA" id="ARBA00000085"/>
    </source>
</evidence>
<dbReference type="EMBL" id="CP136336">
    <property type="protein sequence ID" value="WOB10831.1"/>
    <property type="molecule type" value="Genomic_DNA"/>
</dbReference>
<evidence type="ECO:0000256" key="10">
    <source>
        <dbReference type="ARBA" id="ARBA00022989"/>
    </source>
</evidence>
<dbReference type="InterPro" id="IPR036097">
    <property type="entry name" value="HisK_dim/P_sf"/>
</dbReference>
<keyword evidence="6 12" id="KW-0812">Transmembrane</keyword>
<sequence length="567" mass="61097">MMAFSAFMVYREIAQRQERELAMMERRAATTAAAIGHELDGVLIALDTLALTDNARQGDMKATYELALRLTKSDPRLASISLSDRSGRQVFNTWRPFGAELPPSNVNEMLVPLFEGRADRVVSPLVVGAVSQQPVVGVARRIDMGPAGVFALRAIIRLNAIGNRFNEVEWLADGVAAIIDQRGIIIARSRDAERYVGQPSTPGLLQSLREGKGPFRAITKDGIATVANGAPVPGSGWYVVIGHPAAALEAQVRNSVATILLGGALCALLGIAAAIYTARSIGRQLRRVVDWHVSGAPGRAPVAGIKEVREIEEALASARHEVSKSFTEVEEARQDALDQLAQRGEMLDVLAHEVRQPLNNASAALQQANGVLQNSVSPEIRAPLSRANGVLSEVLASIDNTLAVAAQLVGDKQIRRVDFDIDALVAMAIADMATSEAPRVRIERLSGTRTATGEPNLLRLALRNLLSNALKFSPPNSEVVVRITDSDDPLAVIFDVIDSGPGIDAEMLPRLFDRGGRKRHHLGGRRQGLGLYIVRRVMQLHGGTATLERNGAQGTTMRLTLEQNSDE</sequence>
<dbReference type="SUPFAM" id="SSF47384">
    <property type="entry name" value="Homodimeric domain of signal transducing histidine kinase"/>
    <property type="match status" value="1"/>
</dbReference>
<evidence type="ECO:0000256" key="3">
    <source>
        <dbReference type="ARBA" id="ARBA00012438"/>
    </source>
</evidence>
<evidence type="ECO:0000256" key="2">
    <source>
        <dbReference type="ARBA" id="ARBA00004651"/>
    </source>
</evidence>
<evidence type="ECO:0000313" key="15">
    <source>
        <dbReference type="Proteomes" id="UP001303946"/>
    </source>
</evidence>
<comment type="catalytic activity">
    <reaction evidence="1">
        <text>ATP + protein L-histidine = ADP + protein N-phospho-L-histidine.</text>
        <dbReference type="EC" id="2.7.13.3"/>
    </reaction>
</comment>
<dbReference type="Pfam" id="PF02743">
    <property type="entry name" value="dCache_1"/>
    <property type="match status" value="1"/>
</dbReference>
<dbReference type="Gene3D" id="3.30.450.20">
    <property type="entry name" value="PAS domain"/>
    <property type="match status" value="1"/>
</dbReference>
<accession>A0ABZ0D0U5</accession>
<dbReference type="InterPro" id="IPR004358">
    <property type="entry name" value="Sig_transdc_His_kin-like_C"/>
</dbReference>
<evidence type="ECO:0000256" key="6">
    <source>
        <dbReference type="ARBA" id="ARBA00022692"/>
    </source>
</evidence>
<evidence type="ECO:0000256" key="4">
    <source>
        <dbReference type="ARBA" id="ARBA00022475"/>
    </source>
</evidence>
<dbReference type="PROSITE" id="PS50109">
    <property type="entry name" value="HIS_KIN"/>
    <property type="match status" value="1"/>
</dbReference>
<dbReference type="InterPro" id="IPR050980">
    <property type="entry name" value="2C_sensor_his_kinase"/>
</dbReference>
<dbReference type="CDD" id="cd18774">
    <property type="entry name" value="PDC2_HK_sensor"/>
    <property type="match status" value="1"/>
</dbReference>
<dbReference type="InterPro" id="IPR003594">
    <property type="entry name" value="HATPase_dom"/>
</dbReference>
<reference evidence="14 15" key="1">
    <citation type="submission" date="2023-10" db="EMBL/GenBank/DDBJ databases">
        <title>Bacteria for the degradation of biodegradable plastic PBAT(Polybutylene adipate terephthalate).</title>
        <authorList>
            <person name="Weon H.-Y."/>
            <person name="Yeon J."/>
        </authorList>
    </citation>
    <scope>NUCLEOTIDE SEQUENCE [LARGE SCALE GENOMIC DNA]</scope>
    <source>
        <strain evidence="14 15">SBD 7-3</strain>
    </source>
</reference>
<evidence type="ECO:0000256" key="11">
    <source>
        <dbReference type="ARBA" id="ARBA00023136"/>
    </source>
</evidence>
<dbReference type="Gene3D" id="1.10.287.130">
    <property type="match status" value="1"/>
</dbReference>
<dbReference type="PRINTS" id="PR00344">
    <property type="entry name" value="BCTRLSENSOR"/>
</dbReference>
<comment type="subcellular location">
    <subcellularLocation>
        <location evidence="2">Cell membrane</location>
        <topology evidence="2">Multi-pass membrane protein</topology>
    </subcellularLocation>
</comment>
<organism evidence="14 15">
    <name type="scientific">Piscinibacter gummiphilus</name>
    <dbReference type="NCBI Taxonomy" id="946333"/>
    <lineage>
        <taxon>Bacteria</taxon>
        <taxon>Pseudomonadati</taxon>
        <taxon>Pseudomonadota</taxon>
        <taxon>Betaproteobacteria</taxon>
        <taxon>Burkholderiales</taxon>
        <taxon>Sphaerotilaceae</taxon>
        <taxon>Piscinibacter</taxon>
    </lineage>
</organism>
<keyword evidence="15" id="KW-1185">Reference proteome</keyword>
<name>A0ABZ0D0U5_9BURK</name>
<dbReference type="CDD" id="cd00075">
    <property type="entry name" value="HATPase"/>
    <property type="match status" value="1"/>
</dbReference>
<keyword evidence="10 12" id="KW-1133">Transmembrane helix</keyword>
<dbReference type="Gene3D" id="3.30.565.10">
    <property type="entry name" value="Histidine kinase-like ATPase, C-terminal domain"/>
    <property type="match status" value="1"/>
</dbReference>
<dbReference type="Pfam" id="PF02518">
    <property type="entry name" value="HATPase_c"/>
    <property type="match status" value="1"/>
</dbReference>
<dbReference type="SUPFAM" id="SSF55874">
    <property type="entry name" value="ATPase domain of HSP90 chaperone/DNA topoisomerase II/histidine kinase"/>
    <property type="match status" value="1"/>
</dbReference>
<feature type="domain" description="Histidine kinase" evidence="13">
    <location>
        <begin position="349"/>
        <end position="565"/>
    </location>
</feature>
<keyword evidence="5" id="KW-0808">Transferase</keyword>
<dbReference type="SMART" id="SM00387">
    <property type="entry name" value="HATPase_c"/>
    <property type="match status" value="1"/>
</dbReference>
<gene>
    <name evidence="14" type="ORF">RXV79_12435</name>
</gene>
<evidence type="ECO:0000256" key="12">
    <source>
        <dbReference type="SAM" id="Phobius"/>
    </source>
</evidence>
<evidence type="ECO:0000256" key="7">
    <source>
        <dbReference type="ARBA" id="ARBA00022741"/>
    </source>
</evidence>
<evidence type="ECO:0000256" key="5">
    <source>
        <dbReference type="ARBA" id="ARBA00022679"/>
    </source>
</evidence>
<keyword evidence="9 14" id="KW-0067">ATP-binding</keyword>
<keyword evidence="4" id="KW-1003">Cell membrane</keyword>
<dbReference type="GO" id="GO:0005524">
    <property type="term" value="F:ATP binding"/>
    <property type="evidence" value="ECO:0007669"/>
    <property type="project" value="UniProtKB-KW"/>
</dbReference>
<dbReference type="EC" id="2.7.13.3" evidence="3"/>
<dbReference type="InterPro" id="IPR033479">
    <property type="entry name" value="dCache_1"/>
</dbReference>
<evidence type="ECO:0000256" key="9">
    <source>
        <dbReference type="ARBA" id="ARBA00022840"/>
    </source>
</evidence>
<keyword evidence="8" id="KW-0418">Kinase</keyword>
<evidence type="ECO:0000259" key="13">
    <source>
        <dbReference type="PROSITE" id="PS50109"/>
    </source>
</evidence>
<feature type="transmembrane region" description="Helical" evidence="12">
    <location>
        <begin position="256"/>
        <end position="278"/>
    </location>
</feature>
<proteinExistence type="predicted"/>
<keyword evidence="7" id="KW-0547">Nucleotide-binding</keyword>
<keyword evidence="11 12" id="KW-0472">Membrane</keyword>